<dbReference type="Pfam" id="PF00720">
    <property type="entry name" value="SSI"/>
    <property type="match status" value="1"/>
</dbReference>
<evidence type="ECO:0000256" key="2">
    <source>
        <dbReference type="ARBA" id="ARBA00010472"/>
    </source>
</evidence>
<feature type="chain" id="PRO_5019084572" evidence="9">
    <location>
        <begin position="29"/>
        <end position="135"/>
    </location>
</feature>
<dbReference type="GO" id="GO:0006508">
    <property type="term" value="P:proteolysis"/>
    <property type="evidence" value="ECO:0007669"/>
    <property type="project" value="UniProtKB-KW"/>
</dbReference>
<dbReference type="GO" id="GO:0004867">
    <property type="term" value="F:serine-type endopeptidase inhibitor activity"/>
    <property type="evidence" value="ECO:0007669"/>
    <property type="project" value="UniProtKB-KW"/>
</dbReference>
<evidence type="ECO:0000313" key="11">
    <source>
        <dbReference type="EMBL" id="RRQ87957.1"/>
    </source>
</evidence>
<dbReference type="AlphaFoldDB" id="A0A426SBL2"/>
<dbReference type="Gene3D" id="3.30.350.10">
    <property type="entry name" value="Subtilisin inhibitor-like"/>
    <property type="match status" value="1"/>
</dbReference>
<evidence type="ECO:0000256" key="4">
    <source>
        <dbReference type="ARBA" id="ARBA00022525"/>
    </source>
</evidence>
<feature type="domain" description="Subtilisin inhibitor" evidence="10">
    <location>
        <begin position="36"/>
        <end position="119"/>
    </location>
</feature>
<dbReference type="Proteomes" id="UP000276379">
    <property type="component" value="Unassembled WGS sequence"/>
</dbReference>
<evidence type="ECO:0000259" key="10">
    <source>
        <dbReference type="Pfam" id="PF00720"/>
    </source>
</evidence>
<comment type="subunit">
    <text evidence="3">Homodimer.</text>
</comment>
<keyword evidence="9" id="KW-0732">Signal</keyword>
<organism evidence="11 12">
    <name type="scientific">Streptomyces griseofuscus</name>
    <dbReference type="NCBI Taxonomy" id="146922"/>
    <lineage>
        <taxon>Bacteria</taxon>
        <taxon>Bacillati</taxon>
        <taxon>Actinomycetota</taxon>
        <taxon>Actinomycetes</taxon>
        <taxon>Kitasatosporales</taxon>
        <taxon>Streptomycetaceae</taxon>
        <taxon>Streptomyces</taxon>
    </lineage>
</organism>
<evidence type="ECO:0000256" key="1">
    <source>
        <dbReference type="ARBA" id="ARBA00004613"/>
    </source>
</evidence>
<dbReference type="SUPFAM" id="SSF55399">
    <property type="entry name" value="Subtilisin inhibitor"/>
    <property type="match status" value="1"/>
</dbReference>
<comment type="similarity">
    <text evidence="2 8">Belongs to the protease inhibitor I16 (SSI) family.</text>
</comment>
<keyword evidence="5 8" id="KW-0646">Protease inhibitor</keyword>
<name>A0A426SBL2_9ACTN</name>
<gene>
    <name evidence="11" type="ORF">CQW44_08075</name>
</gene>
<keyword evidence="11" id="KW-0378">Hydrolase</keyword>
<evidence type="ECO:0000256" key="7">
    <source>
        <dbReference type="ARBA" id="ARBA00023157"/>
    </source>
</evidence>
<keyword evidence="11" id="KW-0645">Protease</keyword>
<dbReference type="InterPro" id="IPR020054">
    <property type="entry name" value="Prot_inh_SSI_I16_CS"/>
</dbReference>
<evidence type="ECO:0000256" key="5">
    <source>
        <dbReference type="ARBA" id="ARBA00022690"/>
    </source>
</evidence>
<dbReference type="PROSITE" id="PS00999">
    <property type="entry name" value="SSI"/>
    <property type="match status" value="1"/>
</dbReference>
<dbReference type="InterPro" id="IPR036819">
    <property type="entry name" value="Subtilisin_inhibitor-like_sf"/>
</dbReference>
<dbReference type="GO" id="GO:0008233">
    <property type="term" value="F:peptidase activity"/>
    <property type="evidence" value="ECO:0007669"/>
    <property type="project" value="UniProtKB-KW"/>
</dbReference>
<keyword evidence="4" id="KW-0964">Secreted</keyword>
<dbReference type="RefSeq" id="WP_093677090.1">
    <property type="nucleotide sequence ID" value="NZ_JBEZCB010000006.1"/>
</dbReference>
<reference evidence="11 12" key="1">
    <citation type="submission" date="2017-10" db="EMBL/GenBank/DDBJ databases">
        <title>Draft genome of actinobacteria isolated from guarana (Paullinia cupana (Mart.) Ducke.</title>
        <authorList>
            <person name="Siqueira K.A."/>
            <person name="Liotti R.G."/>
            <person name="Mendes T.A."/>
            <person name="Soares M.A."/>
        </authorList>
    </citation>
    <scope>NUCLEOTIDE SEQUENCE [LARGE SCALE GENOMIC DNA]</scope>
    <source>
        <strain evidence="11 12">199</strain>
    </source>
</reference>
<keyword evidence="7" id="KW-1015">Disulfide bond</keyword>
<dbReference type="GO" id="GO:0005576">
    <property type="term" value="C:extracellular region"/>
    <property type="evidence" value="ECO:0007669"/>
    <property type="project" value="UniProtKB-SubCell"/>
</dbReference>
<keyword evidence="12" id="KW-1185">Reference proteome</keyword>
<evidence type="ECO:0000313" key="12">
    <source>
        <dbReference type="Proteomes" id="UP000276379"/>
    </source>
</evidence>
<sequence length="135" mass="14436">MTYFTRATAAAGVFLAAAGLLAAGPAQAAPQLHGNRLHLTITRSGARADSGRSALLRCLPPHGHPYAAEACAELTAARGDIDRIPARKVFCPRIYSPVTATAHGRWNGRMVDFRRTYTNSCELRARTGSVFDLGD</sequence>
<comment type="subcellular location">
    <subcellularLocation>
        <location evidence="1">Secreted</location>
    </subcellularLocation>
</comment>
<dbReference type="PRINTS" id="PR00294">
    <property type="entry name" value="SSBTLNINHBTR"/>
</dbReference>
<evidence type="ECO:0000256" key="3">
    <source>
        <dbReference type="ARBA" id="ARBA00011738"/>
    </source>
</evidence>
<evidence type="ECO:0000256" key="9">
    <source>
        <dbReference type="SAM" id="SignalP"/>
    </source>
</evidence>
<proteinExistence type="inferred from homology"/>
<dbReference type="InterPro" id="IPR023549">
    <property type="entry name" value="Subtilisin_inhibitor"/>
</dbReference>
<feature type="signal peptide" evidence="9">
    <location>
        <begin position="1"/>
        <end position="28"/>
    </location>
</feature>
<dbReference type="InterPro" id="IPR000691">
    <property type="entry name" value="Prot_inh_I16_SSI"/>
</dbReference>
<dbReference type="EMBL" id="PDES01000003">
    <property type="protein sequence ID" value="RRQ87957.1"/>
    <property type="molecule type" value="Genomic_DNA"/>
</dbReference>
<accession>A0A426SBL2</accession>
<evidence type="ECO:0000256" key="8">
    <source>
        <dbReference type="RuleBase" id="RU003471"/>
    </source>
</evidence>
<evidence type="ECO:0000256" key="6">
    <source>
        <dbReference type="ARBA" id="ARBA00022900"/>
    </source>
</evidence>
<protein>
    <submittedName>
        <fullName evidence="11">Serine protease</fullName>
    </submittedName>
</protein>
<comment type="caution">
    <text evidence="11">The sequence shown here is derived from an EMBL/GenBank/DDBJ whole genome shotgun (WGS) entry which is preliminary data.</text>
</comment>
<keyword evidence="6 8" id="KW-0722">Serine protease inhibitor</keyword>